<dbReference type="PANTHER" id="PTHR23172">
    <property type="entry name" value="AUXILIN/CYCLIN G-ASSOCIATED KINASE-RELATED"/>
    <property type="match status" value="1"/>
</dbReference>
<evidence type="ECO:0000256" key="1">
    <source>
        <dbReference type="SAM" id="MobiDB-lite"/>
    </source>
</evidence>
<dbReference type="VEuPathDB" id="CryptoDB:cubi_03512"/>
<name>A0A1J4MHH3_9CRYT</name>
<reference evidence="2 3" key="1">
    <citation type="submission" date="2016-10" db="EMBL/GenBank/DDBJ databases">
        <title>Reductive evolution of mitochondrial metabolism and differential evolution of invasion-related proteins in Cryptosporidium.</title>
        <authorList>
            <person name="Liu S."/>
            <person name="Roellig D.M."/>
            <person name="Guo Y."/>
            <person name="Li N."/>
            <person name="Frace M.A."/>
            <person name="Tang K."/>
            <person name="Zhang L."/>
            <person name="Feng Y."/>
            <person name="Xiao L."/>
        </authorList>
    </citation>
    <scope>NUCLEOTIDE SEQUENCE [LARGE SCALE GENOMIC DNA]</scope>
    <source>
        <strain evidence="2">39726</strain>
    </source>
</reference>
<evidence type="ECO:0000313" key="2">
    <source>
        <dbReference type="EMBL" id="OII73714.1"/>
    </source>
</evidence>
<dbReference type="AlphaFoldDB" id="A0A1J4MHH3"/>
<protein>
    <recommendedName>
        <fullName evidence="4">J domain-containing protein</fullName>
    </recommendedName>
</protein>
<evidence type="ECO:0000313" key="3">
    <source>
        <dbReference type="Proteomes" id="UP000186176"/>
    </source>
</evidence>
<dbReference type="EMBL" id="LRBP01000014">
    <property type="protein sequence ID" value="OII73714.1"/>
    <property type="molecule type" value="Genomic_DNA"/>
</dbReference>
<dbReference type="Proteomes" id="UP000186176">
    <property type="component" value="Unassembled WGS sequence"/>
</dbReference>
<dbReference type="GO" id="GO:0005737">
    <property type="term" value="C:cytoplasm"/>
    <property type="evidence" value="ECO:0007669"/>
    <property type="project" value="TreeGrafter"/>
</dbReference>
<dbReference type="GO" id="GO:0072318">
    <property type="term" value="P:clathrin coat disassembly"/>
    <property type="evidence" value="ECO:0007669"/>
    <property type="project" value="TreeGrafter"/>
</dbReference>
<dbReference type="SUPFAM" id="SSF46565">
    <property type="entry name" value="Chaperone J-domain"/>
    <property type="match status" value="1"/>
</dbReference>
<sequence length="341" mass="40141">MEFIKKSISAFSADSIKKYNYDEYIFYSIQYANLFGEYDEPEQFNFVATKKKINYRSVSLKQIKEIIPKYKFCCCYSKACICEFIVRYKSRDNNGIYPWIWCDLVSDHDTATPYNSKIILKILVFANFSSFNNADCYLEPTNIKCNKKIENDRMQHETNKTEDINDQSNTEVRKNTFQTSNTYEFDNLMSNSSFININYNEQIKSVSHEESSPSPLKLESETLESSTDEEIKNSGCEDLVEEIGRWSRKPDGSYKDIRVLLSSLQQVLWKDAQWEPVEFSKLMSDMELVKKVYRKAIILCHPDKHHKESKKHKSRVHLIFMAIKESHNKCNTFCVQPYKHI</sequence>
<organism evidence="2 3">
    <name type="scientific">Cryptosporidium ubiquitum</name>
    <dbReference type="NCBI Taxonomy" id="857276"/>
    <lineage>
        <taxon>Eukaryota</taxon>
        <taxon>Sar</taxon>
        <taxon>Alveolata</taxon>
        <taxon>Apicomplexa</taxon>
        <taxon>Conoidasida</taxon>
        <taxon>Coccidia</taxon>
        <taxon>Eucoccidiorida</taxon>
        <taxon>Eimeriorina</taxon>
        <taxon>Cryptosporidiidae</taxon>
        <taxon>Cryptosporidium</taxon>
    </lineage>
</organism>
<dbReference type="GO" id="GO:0072583">
    <property type="term" value="P:clathrin-dependent endocytosis"/>
    <property type="evidence" value="ECO:0007669"/>
    <property type="project" value="TreeGrafter"/>
</dbReference>
<dbReference type="GeneID" id="39980304"/>
<proteinExistence type="predicted"/>
<dbReference type="GO" id="GO:0030276">
    <property type="term" value="F:clathrin binding"/>
    <property type="evidence" value="ECO:0007669"/>
    <property type="project" value="TreeGrafter"/>
</dbReference>
<keyword evidence="3" id="KW-1185">Reference proteome</keyword>
<dbReference type="OrthoDB" id="1717591at2759"/>
<gene>
    <name evidence="2" type="ORF">cubi_03512</name>
</gene>
<accession>A0A1J4MHH3</accession>
<dbReference type="RefSeq" id="XP_028874969.1">
    <property type="nucleotide sequence ID" value="XM_029020525.1"/>
</dbReference>
<dbReference type="PANTHER" id="PTHR23172:SF19">
    <property type="entry name" value="J DOMAIN-CONTAINING PROTEIN"/>
    <property type="match status" value="1"/>
</dbReference>
<dbReference type="GO" id="GO:0031982">
    <property type="term" value="C:vesicle"/>
    <property type="evidence" value="ECO:0007669"/>
    <property type="project" value="TreeGrafter"/>
</dbReference>
<evidence type="ECO:0008006" key="4">
    <source>
        <dbReference type="Google" id="ProtNLM"/>
    </source>
</evidence>
<comment type="caution">
    <text evidence="2">The sequence shown here is derived from an EMBL/GenBank/DDBJ whole genome shotgun (WGS) entry which is preliminary data.</text>
</comment>
<dbReference type="Gene3D" id="1.10.287.110">
    <property type="entry name" value="DnaJ domain"/>
    <property type="match status" value="1"/>
</dbReference>
<feature type="region of interest" description="Disordered" evidence="1">
    <location>
        <begin position="206"/>
        <end position="231"/>
    </location>
</feature>
<dbReference type="InterPro" id="IPR036869">
    <property type="entry name" value="J_dom_sf"/>
</dbReference>